<accession>A0A660KLI7</accession>
<evidence type="ECO:0000313" key="1">
    <source>
        <dbReference type="EMBL" id="KAE8037267.1"/>
    </source>
</evidence>
<dbReference type="AlphaFoldDB" id="A0A660KLI7"/>
<evidence type="ECO:0000313" key="2">
    <source>
        <dbReference type="Proteomes" id="UP000327013"/>
    </source>
</evidence>
<organism evidence="1 2">
    <name type="scientific">Carpinus fangiana</name>
    <dbReference type="NCBI Taxonomy" id="176857"/>
    <lineage>
        <taxon>Eukaryota</taxon>
        <taxon>Viridiplantae</taxon>
        <taxon>Streptophyta</taxon>
        <taxon>Embryophyta</taxon>
        <taxon>Tracheophyta</taxon>
        <taxon>Spermatophyta</taxon>
        <taxon>Magnoliopsida</taxon>
        <taxon>eudicotyledons</taxon>
        <taxon>Gunneridae</taxon>
        <taxon>Pentapetalae</taxon>
        <taxon>rosids</taxon>
        <taxon>fabids</taxon>
        <taxon>Fagales</taxon>
        <taxon>Betulaceae</taxon>
        <taxon>Carpinus</taxon>
    </lineage>
</organism>
<sequence length="84" mass="9173">MSPLVGNSDGLSGLYSRNCDDDSAWRYRCRLVVGSGNGSSKRSTLLSESMVLMGGGWWVARGRIWWALSVGTRGWRSVDDVAGF</sequence>
<proteinExistence type="predicted"/>
<reference evidence="1 2" key="1">
    <citation type="submission" date="2019-06" db="EMBL/GenBank/DDBJ databases">
        <title>A chromosomal-level reference genome of Carpinus fangiana (Coryloideae, Betulaceae).</title>
        <authorList>
            <person name="Yang X."/>
            <person name="Wang Z."/>
            <person name="Zhang L."/>
            <person name="Hao G."/>
            <person name="Liu J."/>
            <person name="Yang Y."/>
        </authorList>
    </citation>
    <scope>NUCLEOTIDE SEQUENCE [LARGE SCALE GENOMIC DNA]</scope>
    <source>
        <strain evidence="1">Cfa_2016G</strain>
        <tissue evidence="1">Leaf</tissue>
    </source>
</reference>
<dbReference type="Proteomes" id="UP000327013">
    <property type="component" value="Chromosome 4"/>
</dbReference>
<gene>
    <name evidence="1" type="ORF">FH972_009868</name>
</gene>
<name>A0A660KLI7_9ROSI</name>
<keyword evidence="2" id="KW-1185">Reference proteome</keyword>
<dbReference type="EMBL" id="CM017324">
    <property type="protein sequence ID" value="KAE8037267.1"/>
    <property type="molecule type" value="Genomic_DNA"/>
</dbReference>
<protein>
    <submittedName>
        <fullName evidence="1">Uncharacterized protein</fullName>
    </submittedName>
</protein>